<dbReference type="Pfam" id="PF01425">
    <property type="entry name" value="Amidase"/>
    <property type="match status" value="1"/>
</dbReference>
<feature type="domain" description="Amidase" evidence="2">
    <location>
        <begin position="28"/>
        <end position="434"/>
    </location>
</feature>
<keyword evidence="4" id="KW-1185">Reference proteome</keyword>
<accession>A0A4R4WE18</accession>
<dbReference type="PANTHER" id="PTHR11895:SF7">
    <property type="entry name" value="GLUTAMYL-TRNA(GLN) AMIDOTRANSFERASE SUBUNIT A, MITOCHONDRIAL"/>
    <property type="match status" value="1"/>
</dbReference>
<dbReference type="GO" id="GO:0003824">
    <property type="term" value="F:catalytic activity"/>
    <property type="evidence" value="ECO:0007669"/>
    <property type="project" value="InterPro"/>
</dbReference>
<gene>
    <name evidence="3" type="ORF">E1292_03950</name>
</gene>
<dbReference type="Gene3D" id="3.90.1300.10">
    <property type="entry name" value="Amidase signature (AS) domain"/>
    <property type="match status" value="1"/>
</dbReference>
<evidence type="ECO:0000313" key="3">
    <source>
        <dbReference type="EMBL" id="TDD11680.1"/>
    </source>
</evidence>
<comment type="caution">
    <text evidence="3">The sequence shown here is derived from an EMBL/GenBank/DDBJ whole genome shotgun (WGS) entry which is preliminary data.</text>
</comment>
<proteinExistence type="inferred from homology"/>
<sequence>MSTSLPDLTLEETRAALRRGEVSPREVAAGYLEAINRWEPALSSFRSVSEDLVHQVSRLVEDEIQKGVPRPLAGIGVSVKDNIDVAGLHTTAGSSWLNEQAADNAECWRRVELSGAVHIGKTNLHEFAYGATNVNHKAQTTRNPWDRRHICGGSSGGSAVSVATGSCSASLGTDTGGSVRIPAALTGVTGFKPTLGRIPTSQVFPLSPSCDTIGVLSRTATGCAHIFRSLVLDDPIEPDSPLRPSLRGARLGVVMSHVSRSSPAVGDVFRRALDVVEGLGATVEPFELLHEEESCLTTRTIVAFEAAQVHRRWLRDRREDYGDDVRARLEAGLAVSSRRYRVAREERRELAAKMLESQRRFDAVIGPTVPITAPRVEDCTPARAADMQAALLANTYCFNVTGQPAISVPCGMANDGLPVGLQMAAAPGRDGEVLSIARALQEATEWHRRRPSLEGLRQ</sequence>
<protein>
    <submittedName>
        <fullName evidence="3">Amidase</fullName>
    </submittedName>
</protein>
<evidence type="ECO:0000256" key="1">
    <source>
        <dbReference type="ARBA" id="ARBA00009199"/>
    </source>
</evidence>
<organism evidence="3 4">
    <name type="scientific">Nonomuraea deserti</name>
    <dbReference type="NCBI Taxonomy" id="1848322"/>
    <lineage>
        <taxon>Bacteria</taxon>
        <taxon>Bacillati</taxon>
        <taxon>Actinomycetota</taxon>
        <taxon>Actinomycetes</taxon>
        <taxon>Streptosporangiales</taxon>
        <taxon>Streptosporangiaceae</taxon>
        <taxon>Nonomuraea</taxon>
    </lineage>
</organism>
<dbReference type="SUPFAM" id="SSF75304">
    <property type="entry name" value="Amidase signature (AS) enzymes"/>
    <property type="match status" value="1"/>
</dbReference>
<evidence type="ECO:0000259" key="2">
    <source>
        <dbReference type="Pfam" id="PF01425"/>
    </source>
</evidence>
<dbReference type="EMBL" id="SMKO01000006">
    <property type="protein sequence ID" value="TDD11680.1"/>
    <property type="molecule type" value="Genomic_DNA"/>
</dbReference>
<dbReference type="AlphaFoldDB" id="A0A4R4WE18"/>
<dbReference type="InterPro" id="IPR036928">
    <property type="entry name" value="AS_sf"/>
</dbReference>
<name>A0A4R4WE18_9ACTN</name>
<evidence type="ECO:0000313" key="4">
    <source>
        <dbReference type="Proteomes" id="UP000295258"/>
    </source>
</evidence>
<comment type="similarity">
    <text evidence="1">Belongs to the amidase family.</text>
</comment>
<dbReference type="Proteomes" id="UP000295258">
    <property type="component" value="Unassembled WGS sequence"/>
</dbReference>
<reference evidence="3 4" key="1">
    <citation type="submission" date="2019-03" db="EMBL/GenBank/DDBJ databases">
        <title>Draft genome sequences of novel Actinobacteria.</title>
        <authorList>
            <person name="Sahin N."/>
            <person name="Ay H."/>
            <person name="Saygin H."/>
        </authorList>
    </citation>
    <scope>NUCLEOTIDE SEQUENCE [LARGE SCALE GENOMIC DNA]</scope>
    <source>
        <strain evidence="3 4">KC310</strain>
    </source>
</reference>
<dbReference type="InterPro" id="IPR000120">
    <property type="entry name" value="Amidase"/>
</dbReference>
<dbReference type="PROSITE" id="PS00571">
    <property type="entry name" value="AMIDASES"/>
    <property type="match status" value="1"/>
</dbReference>
<dbReference type="PANTHER" id="PTHR11895">
    <property type="entry name" value="TRANSAMIDASE"/>
    <property type="match status" value="1"/>
</dbReference>
<dbReference type="InterPro" id="IPR023631">
    <property type="entry name" value="Amidase_dom"/>
</dbReference>
<dbReference type="InterPro" id="IPR020556">
    <property type="entry name" value="Amidase_CS"/>
</dbReference>